<dbReference type="Proteomes" id="UP000268291">
    <property type="component" value="Unassembled WGS sequence"/>
</dbReference>
<accession>A0A2P8GZS5</accession>
<dbReference type="AlphaFoldDB" id="A0A2P8GZS5"/>
<feature type="coiled-coil region" evidence="1">
    <location>
        <begin position="46"/>
        <end position="77"/>
    </location>
</feature>
<protein>
    <submittedName>
        <fullName evidence="2">Uncharacterized protein</fullName>
    </submittedName>
</protein>
<evidence type="ECO:0000256" key="1">
    <source>
        <dbReference type="SAM" id="Coils"/>
    </source>
</evidence>
<reference evidence="2 4" key="1">
    <citation type="submission" date="2018-03" db="EMBL/GenBank/DDBJ databases">
        <title>Genomic Encyclopedia of Archaeal and Bacterial Type Strains, Phase II (KMG-II): from individual species to whole genera.</title>
        <authorList>
            <person name="Goeker M."/>
        </authorList>
    </citation>
    <scope>NUCLEOTIDE SEQUENCE [LARGE SCALE GENOMIC DNA]</scope>
    <source>
        <strain evidence="2 4">DSM 21548</strain>
    </source>
</reference>
<keyword evidence="5" id="KW-1185">Reference proteome</keyword>
<proteinExistence type="predicted"/>
<reference evidence="3 5" key="2">
    <citation type="submission" date="2018-12" db="EMBL/GenBank/DDBJ databases">
        <authorList>
            <person name="hu s."/>
            <person name="Xu Y."/>
            <person name="Xu B."/>
            <person name="Li F."/>
        </authorList>
    </citation>
    <scope>NUCLEOTIDE SEQUENCE [LARGE SCALE GENOMIC DNA]</scope>
    <source>
        <strain evidence="3 5">KSW2-17</strain>
    </source>
</reference>
<evidence type="ECO:0000313" key="3">
    <source>
        <dbReference type="EMBL" id="RUQ86130.1"/>
    </source>
</evidence>
<keyword evidence="1" id="KW-0175">Coiled coil</keyword>
<evidence type="ECO:0000313" key="2">
    <source>
        <dbReference type="EMBL" id="PSL39467.1"/>
    </source>
</evidence>
<dbReference type="RefSeq" id="WP_106564326.1">
    <property type="nucleotide sequence ID" value="NZ_PYAU01000001.1"/>
</dbReference>
<evidence type="ECO:0000313" key="4">
    <source>
        <dbReference type="Proteomes" id="UP000241203"/>
    </source>
</evidence>
<dbReference type="Proteomes" id="UP000241203">
    <property type="component" value="Unassembled WGS sequence"/>
</dbReference>
<dbReference type="EMBL" id="RZGY01000001">
    <property type="protein sequence ID" value="RUQ86130.1"/>
    <property type="molecule type" value="Genomic_DNA"/>
</dbReference>
<gene>
    <name evidence="2" type="ORF">CLV49_3107</name>
    <name evidence="3" type="ORF">ELQ93_03720</name>
</gene>
<sequence length="77" mass="8638">MKSIAYLILGIIGGFVVAHQVNKSQRGNAFFADLDDKMREFGDSIADAYKEREAELRSSLEDVTREAEDAIDRLSKD</sequence>
<dbReference type="EMBL" id="PYAU01000001">
    <property type="protein sequence ID" value="PSL39467.1"/>
    <property type="molecule type" value="Genomic_DNA"/>
</dbReference>
<organism evidence="2 4">
    <name type="scientific">Labedella gwakjiensis</name>
    <dbReference type="NCBI Taxonomy" id="390269"/>
    <lineage>
        <taxon>Bacteria</taxon>
        <taxon>Bacillati</taxon>
        <taxon>Actinomycetota</taxon>
        <taxon>Actinomycetes</taxon>
        <taxon>Micrococcales</taxon>
        <taxon>Microbacteriaceae</taxon>
        <taxon>Labedella</taxon>
    </lineage>
</organism>
<dbReference type="OrthoDB" id="5121327at2"/>
<evidence type="ECO:0000313" key="5">
    <source>
        <dbReference type="Proteomes" id="UP000268291"/>
    </source>
</evidence>
<name>A0A2P8GZS5_9MICO</name>
<comment type="caution">
    <text evidence="2">The sequence shown here is derived from an EMBL/GenBank/DDBJ whole genome shotgun (WGS) entry which is preliminary data.</text>
</comment>